<sequence length="306" mass="34264">MMQNVGATLDPVLLATQLIMMGVAVGTLVYLGAKAVRHKRSSGNVATIDVFVGATVVFDLMMLVSWWCSNYLVVNALECEVDFVFTYVGGIGGELVMCCFAHFSHLIIAASTCDRHRRAGTILNPSYAVYVVICLTCLVGLTLCVLMGDMGDFTGDSQDMCWFIVDAHNYAIWWFELPRILLSIVTLVYLSLGFRLIMKQRGVTGGKQTNAYIWRYVLYSFPTPLVRIIPTAANAALDILMVETGSTDYESQWSRVLFMLSTTPALLTVLAYAVPHWYFAHKERPAPRKERFRYQSVPYADTENWA</sequence>
<dbReference type="Proteomes" id="UP000265618">
    <property type="component" value="Unassembled WGS sequence"/>
</dbReference>
<reference evidence="2 3" key="1">
    <citation type="journal article" date="2018" name="PLoS ONE">
        <title>The draft genome of Kipferlia bialata reveals reductive genome evolution in fornicate parasites.</title>
        <authorList>
            <person name="Tanifuji G."/>
            <person name="Takabayashi S."/>
            <person name="Kume K."/>
            <person name="Takagi M."/>
            <person name="Nakayama T."/>
            <person name="Kamikawa R."/>
            <person name="Inagaki Y."/>
            <person name="Hashimoto T."/>
        </authorList>
    </citation>
    <scope>NUCLEOTIDE SEQUENCE [LARGE SCALE GENOMIC DNA]</scope>
    <source>
        <strain evidence="2">NY0173</strain>
    </source>
</reference>
<keyword evidence="1" id="KW-0812">Transmembrane</keyword>
<feature type="transmembrane region" description="Helical" evidence="1">
    <location>
        <begin position="257"/>
        <end position="279"/>
    </location>
</feature>
<proteinExistence type="predicted"/>
<dbReference type="EMBL" id="BDIP01001048">
    <property type="protein sequence ID" value="GIQ83434.1"/>
    <property type="molecule type" value="Genomic_DNA"/>
</dbReference>
<keyword evidence="3" id="KW-1185">Reference proteome</keyword>
<dbReference type="AlphaFoldDB" id="A0A9K3CXG3"/>
<evidence type="ECO:0000313" key="2">
    <source>
        <dbReference type="EMBL" id="GIQ83434.1"/>
    </source>
</evidence>
<keyword evidence="1" id="KW-1133">Transmembrane helix</keyword>
<organism evidence="2 3">
    <name type="scientific">Kipferlia bialata</name>
    <dbReference type="NCBI Taxonomy" id="797122"/>
    <lineage>
        <taxon>Eukaryota</taxon>
        <taxon>Metamonada</taxon>
        <taxon>Carpediemonas-like organisms</taxon>
        <taxon>Kipferlia</taxon>
    </lineage>
</organism>
<evidence type="ECO:0000313" key="3">
    <source>
        <dbReference type="Proteomes" id="UP000265618"/>
    </source>
</evidence>
<feature type="transmembrane region" description="Helical" evidence="1">
    <location>
        <begin position="128"/>
        <end position="151"/>
    </location>
</feature>
<feature type="transmembrane region" description="Helical" evidence="1">
    <location>
        <begin position="87"/>
        <end position="108"/>
    </location>
</feature>
<evidence type="ECO:0000256" key="1">
    <source>
        <dbReference type="SAM" id="Phobius"/>
    </source>
</evidence>
<gene>
    <name evidence="2" type="ORF">KIPB_004753</name>
</gene>
<feature type="transmembrane region" description="Helical" evidence="1">
    <location>
        <begin position="12"/>
        <end position="33"/>
    </location>
</feature>
<protein>
    <submittedName>
        <fullName evidence="2">Uncharacterized protein</fullName>
    </submittedName>
</protein>
<accession>A0A9K3CXG3</accession>
<keyword evidence="1" id="KW-0472">Membrane</keyword>
<name>A0A9K3CXG3_9EUKA</name>
<feature type="transmembrane region" description="Helical" evidence="1">
    <location>
        <begin position="213"/>
        <end position="237"/>
    </location>
</feature>
<feature type="transmembrane region" description="Helical" evidence="1">
    <location>
        <begin position="45"/>
        <end position="67"/>
    </location>
</feature>
<feature type="transmembrane region" description="Helical" evidence="1">
    <location>
        <begin position="171"/>
        <end position="192"/>
    </location>
</feature>
<comment type="caution">
    <text evidence="2">The sequence shown here is derived from an EMBL/GenBank/DDBJ whole genome shotgun (WGS) entry which is preliminary data.</text>
</comment>